<keyword evidence="3" id="KW-1185">Reference proteome</keyword>
<feature type="transmembrane region" description="Helical" evidence="1">
    <location>
        <begin position="20"/>
        <end position="43"/>
    </location>
</feature>
<organism evidence="2 3">
    <name type="scientific">Amphiplicatus metriothermophilus</name>
    <dbReference type="NCBI Taxonomy" id="1519374"/>
    <lineage>
        <taxon>Bacteria</taxon>
        <taxon>Pseudomonadati</taxon>
        <taxon>Pseudomonadota</taxon>
        <taxon>Alphaproteobacteria</taxon>
        <taxon>Parvularculales</taxon>
        <taxon>Parvularculaceae</taxon>
        <taxon>Amphiplicatus</taxon>
    </lineage>
</organism>
<keyword evidence="1" id="KW-1133">Transmembrane helix</keyword>
<keyword evidence="1" id="KW-0812">Transmembrane</keyword>
<evidence type="ECO:0000313" key="3">
    <source>
        <dbReference type="Proteomes" id="UP000198346"/>
    </source>
</evidence>
<sequence>MAVISAPRHAEARPLADFAAFSAAALYIGIGLVAMAIALPAAFATAQAVPMFEECYEASCATP</sequence>
<keyword evidence="1" id="KW-0472">Membrane</keyword>
<dbReference type="Proteomes" id="UP000198346">
    <property type="component" value="Unassembled WGS sequence"/>
</dbReference>
<evidence type="ECO:0000313" key="2">
    <source>
        <dbReference type="EMBL" id="SNT72025.1"/>
    </source>
</evidence>
<dbReference type="RefSeq" id="WP_089411560.1">
    <property type="nucleotide sequence ID" value="NZ_FZQA01000002.1"/>
</dbReference>
<gene>
    <name evidence="2" type="ORF">SAMN06297382_1050</name>
</gene>
<dbReference type="EMBL" id="FZQA01000002">
    <property type="protein sequence ID" value="SNT72025.1"/>
    <property type="molecule type" value="Genomic_DNA"/>
</dbReference>
<protein>
    <submittedName>
        <fullName evidence="2">Uncharacterized protein</fullName>
    </submittedName>
</protein>
<proteinExistence type="predicted"/>
<dbReference type="AlphaFoldDB" id="A0A239PP31"/>
<name>A0A239PP31_9PROT</name>
<evidence type="ECO:0000256" key="1">
    <source>
        <dbReference type="SAM" id="Phobius"/>
    </source>
</evidence>
<reference evidence="2 3" key="1">
    <citation type="submission" date="2017-07" db="EMBL/GenBank/DDBJ databases">
        <authorList>
            <person name="Sun Z.S."/>
            <person name="Albrecht U."/>
            <person name="Echele G."/>
            <person name="Lee C.C."/>
        </authorList>
    </citation>
    <scope>NUCLEOTIDE SEQUENCE [LARGE SCALE GENOMIC DNA]</scope>
    <source>
        <strain evidence="2 3">CGMCC 1.12710</strain>
    </source>
</reference>
<accession>A0A239PP31</accession>